<comment type="caution">
    <text evidence="1">The sequence shown here is derived from an EMBL/GenBank/DDBJ whole genome shotgun (WGS) entry which is preliminary data.</text>
</comment>
<dbReference type="EMBL" id="CAVMJV010000023">
    <property type="protein sequence ID" value="CAK5073351.1"/>
    <property type="molecule type" value="Genomic_DNA"/>
</dbReference>
<sequence length="263" mass="30513">MTVPIFTSPRNRIECLLFYLGEDPVAIQRLREAVEKAKCELSASTLTEIILPNIILDTNGLKHFRIKLTRSKFEKLTENLIQKIVQLVQKTLNNAEMENQAYDKDAQLDNVEKDLQQSTSDISVLVVGGMSKIPKIKNGFEEIFKKKKIYNDSQLEDGAISTGAIYLGVLFGDINYLDDRRASNNRIFAAASQKMFIEERIIDRMFDRRLAKRVFYIFLYNFFKLFWILLHYRLILLFLSIGVSQKNPKKKLPKIFRGQKFSS</sequence>
<reference evidence="1" key="1">
    <citation type="submission" date="2023-11" db="EMBL/GenBank/DDBJ databases">
        <authorList>
            <person name="Poullet M."/>
        </authorList>
    </citation>
    <scope>NUCLEOTIDE SEQUENCE</scope>
    <source>
        <strain evidence="1">E1834</strain>
    </source>
</reference>
<evidence type="ECO:0000313" key="2">
    <source>
        <dbReference type="Proteomes" id="UP001497535"/>
    </source>
</evidence>
<protein>
    <submittedName>
        <fullName evidence="1">Uncharacterized protein</fullName>
    </submittedName>
</protein>
<dbReference type="Proteomes" id="UP001497535">
    <property type="component" value="Unassembled WGS sequence"/>
</dbReference>
<evidence type="ECO:0000313" key="1">
    <source>
        <dbReference type="EMBL" id="CAK5073351.1"/>
    </source>
</evidence>
<keyword evidence="2" id="KW-1185">Reference proteome</keyword>
<gene>
    <name evidence="1" type="ORF">MENTE1834_LOCUS20016</name>
</gene>
<accession>A0ACB0Z4D9</accession>
<proteinExistence type="predicted"/>
<name>A0ACB0Z4D9_MELEN</name>
<organism evidence="1 2">
    <name type="scientific">Meloidogyne enterolobii</name>
    <name type="common">Root-knot nematode worm</name>
    <name type="synonym">Meloidogyne mayaguensis</name>
    <dbReference type="NCBI Taxonomy" id="390850"/>
    <lineage>
        <taxon>Eukaryota</taxon>
        <taxon>Metazoa</taxon>
        <taxon>Ecdysozoa</taxon>
        <taxon>Nematoda</taxon>
        <taxon>Chromadorea</taxon>
        <taxon>Rhabditida</taxon>
        <taxon>Tylenchina</taxon>
        <taxon>Tylenchomorpha</taxon>
        <taxon>Tylenchoidea</taxon>
        <taxon>Meloidogynidae</taxon>
        <taxon>Meloidogyninae</taxon>
        <taxon>Meloidogyne</taxon>
    </lineage>
</organism>